<keyword evidence="2" id="KW-0732">Signal</keyword>
<feature type="signal peptide" evidence="2">
    <location>
        <begin position="1"/>
        <end position="21"/>
    </location>
</feature>
<proteinExistence type="predicted"/>
<feature type="region of interest" description="Disordered" evidence="1">
    <location>
        <begin position="39"/>
        <end position="81"/>
    </location>
</feature>
<name>A0A9N9PU76_9HELO</name>
<evidence type="ECO:0000256" key="1">
    <source>
        <dbReference type="SAM" id="MobiDB-lite"/>
    </source>
</evidence>
<evidence type="ECO:0000313" key="4">
    <source>
        <dbReference type="Proteomes" id="UP000696280"/>
    </source>
</evidence>
<dbReference type="OrthoDB" id="10546127at2759"/>
<comment type="caution">
    <text evidence="3">The sequence shown here is derived from an EMBL/GenBank/DDBJ whole genome shotgun (WGS) entry which is preliminary data.</text>
</comment>
<dbReference type="EMBL" id="CAJVRL010000067">
    <property type="protein sequence ID" value="CAG8955940.1"/>
    <property type="molecule type" value="Genomic_DNA"/>
</dbReference>
<evidence type="ECO:0000256" key="2">
    <source>
        <dbReference type="SAM" id="SignalP"/>
    </source>
</evidence>
<dbReference type="Proteomes" id="UP000696280">
    <property type="component" value="Unassembled WGS sequence"/>
</dbReference>
<evidence type="ECO:0000313" key="3">
    <source>
        <dbReference type="EMBL" id="CAG8955940.1"/>
    </source>
</evidence>
<reference evidence="3" key="1">
    <citation type="submission" date="2021-07" db="EMBL/GenBank/DDBJ databases">
        <authorList>
            <person name="Durling M."/>
        </authorList>
    </citation>
    <scope>NUCLEOTIDE SEQUENCE</scope>
</reference>
<accession>A0A9N9PU76</accession>
<sequence length="81" mass="8690">MQLLTLPTTLLLLTSVLSVTAIPIAPSTAKSLQARQNNVETIGGGLGQNPDNSNTDSSNDKKNEALDSTVKEHTSKRREEE</sequence>
<keyword evidence="4" id="KW-1185">Reference proteome</keyword>
<feature type="compositionally biased region" description="Basic and acidic residues" evidence="1">
    <location>
        <begin position="58"/>
        <end position="81"/>
    </location>
</feature>
<protein>
    <submittedName>
        <fullName evidence="3">Uncharacterized protein</fullName>
    </submittedName>
</protein>
<feature type="chain" id="PRO_5040303980" evidence="2">
    <location>
        <begin position="22"/>
        <end position="81"/>
    </location>
</feature>
<organism evidence="3 4">
    <name type="scientific">Hymenoscyphus fraxineus</name>
    <dbReference type="NCBI Taxonomy" id="746836"/>
    <lineage>
        <taxon>Eukaryota</taxon>
        <taxon>Fungi</taxon>
        <taxon>Dikarya</taxon>
        <taxon>Ascomycota</taxon>
        <taxon>Pezizomycotina</taxon>
        <taxon>Leotiomycetes</taxon>
        <taxon>Helotiales</taxon>
        <taxon>Helotiaceae</taxon>
        <taxon>Hymenoscyphus</taxon>
    </lineage>
</organism>
<dbReference type="AlphaFoldDB" id="A0A9N9PU76"/>
<gene>
    <name evidence="3" type="ORF">HYFRA_00008793</name>
</gene>